<proteinExistence type="predicted"/>
<dbReference type="AlphaFoldDB" id="A0A167UVU2"/>
<feature type="transmembrane region" description="Helical" evidence="2">
    <location>
        <begin position="234"/>
        <end position="254"/>
    </location>
</feature>
<evidence type="ECO:0000256" key="1">
    <source>
        <dbReference type="SAM" id="MobiDB-lite"/>
    </source>
</evidence>
<evidence type="ECO:0000313" key="4">
    <source>
        <dbReference type="Proteomes" id="UP000076532"/>
    </source>
</evidence>
<feature type="transmembrane region" description="Helical" evidence="2">
    <location>
        <begin position="12"/>
        <end position="32"/>
    </location>
</feature>
<feature type="region of interest" description="Disordered" evidence="1">
    <location>
        <begin position="535"/>
        <end position="594"/>
    </location>
</feature>
<feature type="transmembrane region" description="Helical" evidence="2">
    <location>
        <begin position="52"/>
        <end position="70"/>
    </location>
</feature>
<organism evidence="3 4">
    <name type="scientific">Athelia psychrophila</name>
    <dbReference type="NCBI Taxonomy" id="1759441"/>
    <lineage>
        <taxon>Eukaryota</taxon>
        <taxon>Fungi</taxon>
        <taxon>Dikarya</taxon>
        <taxon>Basidiomycota</taxon>
        <taxon>Agaricomycotina</taxon>
        <taxon>Agaricomycetes</taxon>
        <taxon>Agaricomycetidae</taxon>
        <taxon>Atheliales</taxon>
        <taxon>Atheliaceae</taxon>
        <taxon>Athelia</taxon>
    </lineage>
</organism>
<sequence length="594" mass="65461">MARNLLPIRILFHATFAFVYLPTIVLGFTWGLSLNAWDDTDISYVQNHIDGITALAALVGLGILATLDILTIRRKVNQGAFLAIEIVVVVLLPLSMWPIILSCLFVVWPNPLTNLTNTLSWFNNVYELIGSPTLQDTFTSASVIAATVAILGLNIVFVSYICIAAVRDRVLGNKFLPIYPGESSLSSAGPQGRWRLFGNQRTTTERADVIRHCADYMSRNSVFRKHDFEPTAWAIFRGILAVYSCIGLVVSSAYSGYIEFQLHSDQAYIVKDEILGSTNCTDVTANLNSTSVTATIMMDDTPTFPPTLMLSPATDYVPEGSGTWYSDWVDYNYTYPPAGFEISWTGNDSLVMWVTMANTPPAFMNSLQVTLTSPLILNPFKQYTISLTMMRYILGNFRFISFRPDVVTSVDSTSGSNSSATFSFNTFCHAIVQRQLSPPSLFSEAARVLSTIGGTMASIDGIFALLFGRTIAAIIFGTRIVSPFGLLGVVTHDRFKLKIKKQFPYMQEDIDRRGMAAYISEVAIDSALIDALSTTEHTTSATRTRTRDTVEGGDSVQTRRRQTGSSASHLGLPSAGEELGDREDIPLLDRRTNN</sequence>
<keyword evidence="4" id="KW-1185">Reference proteome</keyword>
<protein>
    <submittedName>
        <fullName evidence="3">Uncharacterized protein</fullName>
    </submittedName>
</protein>
<name>A0A167UVU2_9AGAM</name>
<dbReference type="Proteomes" id="UP000076532">
    <property type="component" value="Unassembled WGS sequence"/>
</dbReference>
<feature type="transmembrane region" description="Helical" evidence="2">
    <location>
        <begin position="143"/>
        <end position="166"/>
    </location>
</feature>
<keyword evidence="2" id="KW-0812">Transmembrane</keyword>
<evidence type="ECO:0000313" key="3">
    <source>
        <dbReference type="EMBL" id="KZP04353.1"/>
    </source>
</evidence>
<reference evidence="3 4" key="1">
    <citation type="journal article" date="2016" name="Mol. Biol. Evol.">
        <title>Comparative Genomics of Early-Diverging Mushroom-Forming Fungi Provides Insights into the Origins of Lignocellulose Decay Capabilities.</title>
        <authorList>
            <person name="Nagy L.G."/>
            <person name="Riley R."/>
            <person name="Tritt A."/>
            <person name="Adam C."/>
            <person name="Daum C."/>
            <person name="Floudas D."/>
            <person name="Sun H."/>
            <person name="Yadav J.S."/>
            <person name="Pangilinan J."/>
            <person name="Larsson K.H."/>
            <person name="Matsuura K."/>
            <person name="Barry K."/>
            <person name="Labutti K."/>
            <person name="Kuo R."/>
            <person name="Ohm R.A."/>
            <person name="Bhattacharya S.S."/>
            <person name="Shirouzu T."/>
            <person name="Yoshinaga Y."/>
            <person name="Martin F.M."/>
            <person name="Grigoriev I.V."/>
            <person name="Hibbett D.S."/>
        </authorList>
    </citation>
    <scope>NUCLEOTIDE SEQUENCE [LARGE SCALE GENOMIC DNA]</scope>
    <source>
        <strain evidence="3 4">CBS 109695</strain>
    </source>
</reference>
<keyword evidence="2" id="KW-0472">Membrane</keyword>
<keyword evidence="2" id="KW-1133">Transmembrane helix</keyword>
<evidence type="ECO:0000256" key="2">
    <source>
        <dbReference type="SAM" id="Phobius"/>
    </source>
</evidence>
<gene>
    <name evidence="3" type="ORF">FIBSPDRAFT_1054732</name>
</gene>
<feature type="compositionally biased region" description="Basic and acidic residues" evidence="1">
    <location>
        <begin position="582"/>
        <end position="594"/>
    </location>
</feature>
<accession>A0A167UVU2</accession>
<dbReference type="OrthoDB" id="3227921at2759"/>
<feature type="transmembrane region" description="Helical" evidence="2">
    <location>
        <begin position="82"/>
        <end position="108"/>
    </location>
</feature>
<dbReference type="EMBL" id="KV417932">
    <property type="protein sequence ID" value="KZP04353.1"/>
    <property type="molecule type" value="Genomic_DNA"/>
</dbReference>